<sequence>MPKSRCSRIVKDETSHRVCQTPGQLGTNARAGVANTVWASDARSRRRRPAWLTMIGADDVGVDAQVAIETTKVAKLRSERTTQLQLHVDAVAKSPPAMKLC</sequence>
<evidence type="ECO:0000313" key="2">
    <source>
        <dbReference type="Proteomes" id="UP000026960"/>
    </source>
</evidence>
<reference evidence="1" key="2">
    <citation type="submission" date="2015-03" db="UniProtKB">
        <authorList>
            <consortium name="EnsemblPlants"/>
        </authorList>
    </citation>
    <scope>IDENTIFICATION</scope>
</reference>
<protein>
    <submittedName>
        <fullName evidence="1">Uncharacterized protein</fullName>
    </submittedName>
</protein>
<organism evidence="1">
    <name type="scientific">Oryza barthii</name>
    <dbReference type="NCBI Taxonomy" id="65489"/>
    <lineage>
        <taxon>Eukaryota</taxon>
        <taxon>Viridiplantae</taxon>
        <taxon>Streptophyta</taxon>
        <taxon>Embryophyta</taxon>
        <taxon>Tracheophyta</taxon>
        <taxon>Spermatophyta</taxon>
        <taxon>Magnoliopsida</taxon>
        <taxon>Liliopsida</taxon>
        <taxon>Poales</taxon>
        <taxon>Poaceae</taxon>
        <taxon>BOP clade</taxon>
        <taxon>Oryzoideae</taxon>
        <taxon>Oryzeae</taxon>
        <taxon>Oryzinae</taxon>
        <taxon>Oryza</taxon>
    </lineage>
</organism>
<dbReference type="Gramene" id="OBART04G08880.1">
    <property type="protein sequence ID" value="OBART04G08880.1"/>
    <property type="gene ID" value="OBART04G08880"/>
</dbReference>
<dbReference type="AlphaFoldDB" id="A0A0D3FUM3"/>
<dbReference type="HOGENOM" id="CLU_114716_1_0_1"/>
<name>A0A0D3FUM3_9ORYZ</name>
<reference evidence="1" key="1">
    <citation type="journal article" date="2009" name="Rice">
        <title>De Novo Next Generation Sequencing of Plant Genomes.</title>
        <authorList>
            <person name="Rounsley S."/>
            <person name="Marri P.R."/>
            <person name="Yu Y."/>
            <person name="He R."/>
            <person name="Sisneros N."/>
            <person name="Goicoechea J.L."/>
            <person name="Lee S.J."/>
            <person name="Angelova A."/>
            <person name="Kudrna D."/>
            <person name="Luo M."/>
            <person name="Affourtit J."/>
            <person name="Desany B."/>
            <person name="Knight J."/>
            <person name="Niazi F."/>
            <person name="Egholm M."/>
            <person name="Wing R.A."/>
        </authorList>
    </citation>
    <scope>NUCLEOTIDE SEQUENCE [LARGE SCALE GENOMIC DNA]</scope>
    <source>
        <strain evidence="1">cv. IRGC 105608</strain>
    </source>
</reference>
<accession>A0A0D3FUM3</accession>
<evidence type="ECO:0000313" key="1">
    <source>
        <dbReference type="EnsemblPlants" id="OBART04G08880.1"/>
    </source>
</evidence>
<dbReference type="EnsemblPlants" id="OBART04G08880.1">
    <property type="protein sequence ID" value="OBART04G08880.1"/>
    <property type="gene ID" value="OBART04G08880"/>
</dbReference>
<proteinExistence type="predicted"/>
<dbReference type="Proteomes" id="UP000026960">
    <property type="component" value="Chromosome 4"/>
</dbReference>
<dbReference type="PaxDb" id="65489-OBART04G08880.1"/>
<keyword evidence="2" id="KW-1185">Reference proteome</keyword>